<accession>A0A7J7IWF7</accession>
<comment type="caution">
    <text evidence="3">The sequence shown here is derived from an EMBL/GenBank/DDBJ whole genome shotgun (WGS) entry which is preliminary data.</text>
</comment>
<evidence type="ECO:0000313" key="4">
    <source>
        <dbReference type="Proteomes" id="UP000593567"/>
    </source>
</evidence>
<organism evidence="3 4">
    <name type="scientific">Bugula neritina</name>
    <name type="common">Brown bryozoan</name>
    <name type="synonym">Sertularia neritina</name>
    <dbReference type="NCBI Taxonomy" id="10212"/>
    <lineage>
        <taxon>Eukaryota</taxon>
        <taxon>Metazoa</taxon>
        <taxon>Spiralia</taxon>
        <taxon>Lophotrochozoa</taxon>
        <taxon>Bryozoa</taxon>
        <taxon>Gymnolaemata</taxon>
        <taxon>Cheilostomatida</taxon>
        <taxon>Flustrina</taxon>
        <taxon>Buguloidea</taxon>
        <taxon>Bugulidae</taxon>
        <taxon>Bugula</taxon>
    </lineage>
</organism>
<feature type="coiled-coil region" evidence="1">
    <location>
        <begin position="34"/>
        <end position="142"/>
    </location>
</feature>
<evidence type="ECO:0000313" key="3">
    <source>
        <dbReference type="EMBL" id="KAF6017896.1"/>
    </source>
</evidence>
<protein>
    <submittedName>
        <fullName evidence="3">Uncharacterized protein</fullName>
    </submittedName>
</protein>
<dbReference type="EMBL" id="VXIV02003351">
    <property type="protein sequence ID" value="KAF6017896.1"/>
    <property type="molecule type" value="Genomic_DNA"/>
</dbReference>
<feature type="compositionally biased region" description="Polar residues" evidence="2">
    <location>
        <begin position="432"/>
        <end position="443"/>
    </location>
</feature>
<feature type="region of interest" description="Disordered" evidence="2">
    <location>
        <begin position="266"/>
        <end position="324"/>
    </location>
</feature>
<dbReference type="AlphaFoldDB" id="A0A7J7IWF7"/>
<gene>
    <name evidence="3" type="ORF">EB796_023761</name>
</gene>
<evidence type="ECO:0000256" key="2">
    <source>
        <dbReference type="SAM" id="MobiDB-lite"/>
    </source>
</evidence>
<feature type="compositionally biased region" description="Polar residues" evidence="2">
    <location>
        <begin position="277"/>
        <end position="299"/>
    </location>
</feature>
<feature type="compositionally biased region" description="Low complexity" evidence="2">
    <location>
        <begin position="451"/>
        <end position="468"/>
    </location>
</feature>
<sequence length="529" mass="58588">MMSCTNMLTNGENLNETSLFTGFEVLIQNIVRENNIKKSLVERKKLQIEELQNDSTEKQERIKVFKLKIDSKLEQNSRLQQSLLLQQSNIERLRQHVNLLEEHEISLRRQLTIKMLETKHRKTALENLAKRAEETRDHQQALYQTLPALDSLKLLQLHQQQTASDCKPHNLENVTPANIPTSECDGTAVCLKEGNASFGKPQSKQPLMTAAPTLPGNYGEWQDKGQQVIQDAEDQVDMDKKLKENSSSMKSVNPSDVDKLLAKSRTETEGVPMDVCNANSDSSKKVLSQTTNPGFTVDSSSDKIKCTDNDKQGSNEIESGSIIPNKGSNFFSTNNMEIHAPSNQKATPDIPDTQNLAASNINEGELLSQGQATTDHTNTELNIQKDSYKIGDNALDKCSDESHSTVKVSCISADDENEHSEMKNSSDDENDISLSDTAPNDNLPSFLMQPSSDANSSSNTFNFFNSMNGDPEEESGHTFGSIFGIENGEGESDGEGKESNVLDRLFGGSCETIGQQSDNNSDDSFHPWF</sequence>
<name>A0A7J7IWF7_BUGNE</name>
<feature type="compositionally biased region" description="Basic and acidic residues" evidence="2">
    <location>
        <begin position="300"/>
        <end position="313"/>
    </location>
</feature>
<reference evidence="3" key="1">
    <citation type="submission" date="2020-06" db="EMBL/GenBank/DDBJ databases">
        <title>Draft genome of Bugula neritina, a colonial animal packing powerful symbionts and potential medicines.</title>
        <authorList>
            <person name="Rayko M."/>
        </authorList>
    </citation>
    <scope>NUCLEOTIDE SEQUENCE [LARGE SCALE GENOMIC DNA]</scope>
    <source>
        <strain evidence="3">Kwan_BN1</strain>
    </source>
</reference>
<dbReference type="Proteomes" id="UP000593567">
    <property type="component" value="Unassembled WGS sequence"/>
</dbReference>
<keyword evidence="4" id="KW-1185">Reference proteome</keyword>
<feature type="region of interest" description="Disordered" evidence="2">
    <location>
        <begin position="412"/>
        <end position="529"/>
    </location>
</feature>
<evidence type="ECO:0000256" key="1">
    <source>
        <dbReference type="SAM" id="Coils"/>
    </source>
</evidence>
<keyword evidence="1" id="KW-0175">Coiled coil</keyword>
<proteinExistence type="predicted"/>